<organism evidence="7 8">
    <name type="scientific">Malus baccata</name>
    <name type="common">Siberian crab apple</name>
    <name type="synonym">Pyrus baccata</name>
    <dbReference type="NCBI Taxonomy" id="106549"/>
    <lineage>
        <taxon>Eukaryota</taxon>
        <taxon>Viridiplantae</taxon>
        <taxon>Streptophyta</taxon>
        <taxon>Embryophyta</taxon>
        <taxon>Tracheophyta</taxon>
        <taxon>Spermatophyta</taxon>
        <taxon>Magnoliopsida</taxon>
        <taxon>eudicotyledons</taxon>
        <taxon>Gunneridae</taxon>
        <taxon>Pentapetalae</taxon>
        <taxon>rosids</taxon>
        <taxon>fabids</taxon>
        <taxon>Rosales</taxon>
        <taxon>Rosaceae</taxon>
        <taxon>Amygdaloideae</taxon>
        <taxon>Maleae</taxon>
        <taxon>Malus</taxon>
    </lineage>
</organism>
<name>A0A540MXH0_MALBA</name>
<comment type="caution">
    <text evidence="7">The sequence shown here is derived from an EMBL/GenBank/DDBJ whole genome shotgun (WGS) entry which is preliminary data.</text>
</comment>
<dbReference type="CDD" id="cd16454">
    <property type="entry name" value="RING-H2_PA-TM-RING"/>
    <property type="match status" value="1"/>
</dbReference>
<evidence type="ECO:0000313" key="8">
    <source>
        <dbReference type="Proteomes" id="UP000315295"/>
    </source>
</evidence>
<feature type="compositionally biased region" description="Basic and acidic residues" evidence="5">
    <location>
        <begin position="273"/>
        <end position="287"/>
    </location>
</feature>
<sequence>MEDMDIDQVVEVPDTPDRLASRHILGRESVGKVSNSSFVRDLSNPNLVDEKYVNGPKIRDNGHSKRLVIRPPRNLSNLDSKSCSNSNVDNSSASNNTPIFRRGTVSKSSSREAKYCTGTDNVDKGKPIRIKISSKPSACQGNTHFSDIAKQNGYTQLPEKDFPLGESDDLVAEDKRKGQIVSDGNSSVNCIPSHSEGSRNNFKGKEKIDDSAFNGLGLALALGKGVDPSLDPQHRQQNHVPLHSVNLPRVSGQKRLVRNGCISPHNIATRTKQLAEKPNHSSKDIEQSHSGNVDSNGSPYVVDISDIVSEDNNSERVKGKGKGVIIHSSEPKENNARIIRTSGSSLVNDNKEANGLSDLGGDFNGGWRTTRNRSRQIDHFLPYSTEHFPRRTNGVGNFINQHQNRVDRRDIRSRGNQRTEGFVEDLNSVFLGSWEASESLKLSRIQRPQFQGASTRVIEVDDLSPAAGHSVAQGINSMNDDCDARARQLEADEMLARELQEQLYHEVPIAGGGEVDEHLAWALQQQEENTLNTYSRGSHSSSHRRGSAILHSNRQPLPESLQNHSNRRGTRARDSSSMAQLRTRFRNQSRVPTRGRSRRFPSDMDLEMTFNVLEALEAAVEDFSDVGLNARMLRVQRDFNDNDYEMLLALDENNHQHAGATAHQINNLPQSTVQSDASEETCAICLETPTIGETVRHLPCLHRFHKDCIDPWLGRRTSCPVCKCSVT</sequence>
<dbReference type="InterPro" id="IPR001841">
    <property type="entry name" value="Znf_RING"/>
</dbReference>
<evidence type="ECO:0000256" key="3">
    <source>
        <dbReference type="ARBA" id="ARBA00022833"/>
    </source>
</evidence>
<dbReference type="PROSITE" id="PS50089">
    <property type="entry name" value="ZF_RING_2"/>
    <property type="match status" value="1"/>
</dbReference>
<feature type="domain" description="RING-type" evidence="6">
    <location>
        <begin position="682"/>
        <end position="723"/>
    </location>
</feature>
<feature type="compositionally biased region" description="Basic residues" evidence="5">
    <location>
        <begin position="583"/>
        <end position="599"/>
    </location>
</feature>
<dbReference type="EMBL" id="VIEB01000153">
    <property type="protein sequence ID" value="TQE03495.1"/>
    <property type="molecule type" value="Genomic_DNA"/>
</dbReference>
<feature type="region of interest" description="Disordered" evidence="5">
    <location>
        <begin position="531"/>
        <end position="600"/>
    </location>
</feature>
<keyword evidence="2 4" id="KW-0863">Zinc-finger</keyword>
<dbReference type="FunFam" id="3.30.40.10:FF:000594">
    <property type="entry name" value="RING/U-box superfamily protein"/>
    <property type="match status" value="1"/>
</dbReference>
<dbReference type="GO" id="GO:0005634">
    <property type="term" value="C:nucleus"/>
    <property type="evidence" value="ECO:0007669"/>
    <property type="project" value="TreeGrafter"/>
</dbReference>
<accession>A0A540MXH0</accession>
<dbReference type="STRING" id="106549.A0A540MXH0"/>
<dbReference type="GO" id="GO:0061630">
    <property type="term" value="F:ubiquitin protein ligase activity"/>
    <property type="evidence" value="ECO:0007669"/>
    <property type="project" value="TreeGrafter"/>
</dbReference>
<feature type="region of interest" description="Disordered" evidence="5">
    <location>
        <begin position="178"/>
        <end position="204"/>
    </location>
</feature>
<dbReference type="SMART" id="SM00184">
    <property type="entry name" value="RING"/>
    <property type="match status" value="1"/>
</dbReference>
<dbReference type="GO" id="GO:0006511">
    <property type="term" value="P:ubiquitin-dependent protein catabolic process"/>
    <property type="evidence" value="ECO:0007669"/>
    <property type="project" value="TreeGrafter"/>
</dbReference>
<dbReference type="SUPFAM" id="SSF57850">
    <property type="entry name" value="RING/U-box"/>
    <property type="match status" value="1"/>
</dbReference>
<evidence type="ECO:0000313" key="7">
    <source>
        <dbReference type="EMBL" id="TQE03495.1"/>
    </source>
</evidence>
<dbReference type="PANTHER" id="PTHR45931">
    <property type="entry name" value="SI:CH211-59O9.10"/>
    <property type="match status" value="1"/>
</dbReference>
<reference evidence="7 8" key="1">
    <citation type="journal article" date="2019" name="G3 (Bethesda)">
        <title>Sequencing of a Wild Apple (Malus baccata) Genome Unravels the Differences Between Cultivated and Wild Apple Species Regarding Disease Resistance and Cold Tolerance.</title>
        <authorList>
            <person name="Chen X."/>
        </authorList>
    </citation>
    <scope>NUCLEOTIDE SEQUENCE [LARGE SCALE GENOMIC DNA]</scope>
    <source>
        <strain evidence="8">cv. Shandingzi</strain>
        <tissue evidence="7">Leaves</tissue>
    </source>
</reference>
<feature type="region of interest" description="Disordered" evidence="5">
    <location>
        <begin position="73"/>
        <end position="106"/>
    </location>
</feature>
<evidence type="ECO:0000256" key="2">
    <source>
        <dbReference type="ARBA" id="ARBA00022771"/>
    </source>
</evidence>
<evidence type="ECO:0000256" key="4">
    <source>
        <dbReference type="PROSITE-ProRule" id="PRU00175"/>
    </source>
</evidence>
<feature type="compositionally biased region" description="Low complexity" evidence="5">
    <location>
        <begin position="80"/>
        <end position="96"/>
    </location>
</feature>
<feature type="region of interest" description="Disordered" evidence="5">
    <location>
        <begin position="268"/>
        <end position="299"/>
    </location>
</feature>
<keyword evidence="8" id="KW-1185">Reference proteome</keyword>
<dbReference type="InterPro" id="IPR013083">
    <property type="entry name" value="Znf_RING/FYVE/PHD"/>
</dbReference>
<feature type="compositionally biased region" description="Polar residues" evidence="5">
    <location>
        <begin position="550"/>
        <end position="564"/>
    </location>
</feature>
<dbReference type="PANTHER" id="PTHR45931:SF25">
    <property type="entry name" value="E3 UBIQUITIN-PROTEIN LIGASE RLIM-LIKE ISOFORM X1"/>
    <property type="match status" value="1"/>
</dbReference>
<dbReference type="Pfam" id="PF13639">
    <property type="entry name" value="zf-RING_2"/>
    <property type="match status" value="1"/>
</dbReference>
<keyword evidence="1" id="KW-0479">Metal-binding</keyword>
<dbReference type="AlphaFoldDB" id="A0A540MXH0"/>
<keyword evidence="3" id="KW-0862">Zinc</keyword>
<dbReference type="InterPro" id="IPR051834">
    <property type="entry name" value="RING_finger_E3_ligase"/>
</dbReference>
<gene>
    <name evidence="7" type="ORF">C1H46_010810</name>
</gene>
<proteinExistence type="predicted"/>
<protein>
    <recommendedName>
        <fullName evidence="6">RING-type domain-containing protein</fullName>
    </recommendedName>
</protein>
<evidence type="ECO:0000259" key="6">
    <source>
        <dbReference type="PROSITE" id="PS50089"/>
    </source>
</evidence>
<dbReference type="GO" id="GO:0008270">
    <property type="term" value="F:zinc ion binding"/>
    <property type="evidence" value="ECO:0007669"/>
    <property type="project" value="UniProtKB-KW"/>
</dbReference>
<dbReference type="Gene3D" id="3.30.40.10">
    <property type="entry name" value="Zinc/RING finger domain, C3HC4 (zinc finger)"/>
    <property type="match status" value="1"/>
</dbReference>
<dbReference type="Proteomes" id="UP000315295">
    <property type="component" value="Unassembled WGS sequence"/>
</dbReference>
<evidence type="ECO:0000256" key="1">
    <source>
        <dbReference type="ARBA" id="ARBA00022723"/>
    </source>
</evidence>
<feature type="compositionally biased region" description="Polar residues" evidence="5">
    <location>
        <begin position="182"/>
        <end position="192"/>
    </location>
</feature>
<feature type="compositionally biased region" description="Polar residues" evidence="5">
    <location>
        <begin position="288"/>
        <end position="298"/>
    </location>
</feature>
<evidence type="ECO:0000256" key="5">
    <source>
        <dbReference type="SAM" id="MobiDB-lite"/>
    </source>
</evidence>